<dbReference type="SMART" id="SM00233">
    <property type="entry name" value="PH"/>
    <property type="match status" value="1"/>
</dbReference>
<feature type="domain" description="REM-1" evidence="4">
    <location>
        <begin position="10"/>
        <end position="85"/>
    </location>
</feature>
<dbReference type="InterPro" id="IPR012966">
    <property type="entry name" value="AHD"/>
</dbReference>
<feature type="region of interest" description="Disordered" evidence="2">
    <location>
        <begin position="513"/>
        <end position="632"/>
    </location>
</feature>
<dbReference type="PANTHER" id="PTHR21538">
    <property type="entry name" value="ANILLIN/RHOTEKIN RTKN"/>
    <property type="match status" value="1"/>
</dbReference>
<dbReference type="RefSeq" id="XP_041442155.1">
    <property type="nucleotide sequence ID" value="XM_041586221.1"/>
</dbReference>
<evidence type="ECO:0000256" key="2">
    <source>
        <dbReference type="SAM" id="MobiDB-lite"/>
    </source>
</evidence>
<dbReference type="Gene3D" id="2.30.29.30">
    <property type="entry name" value="Pleckstrin-homology domain (PH domain)/Phosphotyrosine-binding domain (PTB)"/>
    <property type="match status" value="1"/>
</dbReference>
<name>A0A8J1MM73_XENLA</name>
<accession>A0A8J1MM73</accession>
<sequence>MEDKLWILEDLNMMYIRQIALSLQDTDIQRRIDHEVRMREGAVKLLEVSTQREQALEAAKSLLVCNSRIMTYMSDLQHRKEEQVLQHNARRYVPPTVNDKDIRSIQCLVLTLTKVLSLYIPITCPGTNPIAFSVDPMSCTGTNSSTLSLDTMSSPGTNLRAFPTCSSGINSRVFSLELHRCAVFCALQLRGEVCDTELVFVDRTSTDICFENPIVFSDVDPGFDLHLQLYSCSVDEDFSLSGTPRRLSTKLNSSLGRSSGRRVRAALDGTQGSPFSNGGGGPVLLPTPSVQGPKFQLLAHTRLTLADVQDGFRTHDLTISGTDESSGWLPLYGSVCCRLTAQPDCMNQEMMSGFLQIQAREQHSWERVFCALRGCRLLCFRQRNKVDSAAEPELTISVNKETRIRASDRDGPSQVHSLSITNRYGCEEVTHTLRADSREDLRLWMEAFWQHFFDMSQWKQCCDDLMKIETPIPKRTPLALTKQRSLYHEMAIEGLGPIPDLLSQRMKEFELQRGLDPPPWTSLFPSPSCALPSSSSSSDCDSPPSRPPRTRPRTHSLDAKLTSLKGRPLRSCEEQKTPVRSSEAPTAVSPGPRGSNSSGSSTPESEWGAQSRKSARNLKSRLDPRNWLQSQV</sequence>
<organism evidence="5 6">
    <name type="scientific">Xenopus laevis</name>
    <name type="common">African clawed frog</name>
    <dbReference type="NCBI Taxonomy" id="8355"/>
    <lineage>
        <taxon>Eukaryota</taxon>
        <taxon>Metazoa</taxon>
        <taxon>Chordata</taxon>
        <taxon>Craniata</taxon>
        <taxon>Vertebrata</taxon>
        <taxon>Euteleostomi</taxon>
        <taxon>Amphibia</taxon>
        <taxon>Batrachia</taxon>
        <taxon>Anura</taxon>
        <taxon>Pipoidea</taxon>
        <taxon>Pipidae</taxon>
        <taxon>Xenopodinae</taxon>
        <taxon>Xenopus</taxon>
        <taxon>Xenopus</taxon>
    </lineage>
</organism>
<dbReference type="GO" id="GO:0000915">
    <property type="term" value="P:actomyosin contractile ring assembly"/>
    <property type="evidence" value="ECO:0000318"/>
    <property type="project" value="GO_Central"/>
</dbReference>
<feature type="domain" description="PH" evidence="3">
    <location>
        <begin position="348"/>
        <end position="453"/>
    </location>
</feature>
<dbReference type="Proteomes" id="UP000186698">
    <property type="component" value="Chromosome 1L"/>
</dbReference>
<dbReference type="AlphaFoldDB" id="A0A8J1MM73"/>
<keyword evidence="5" id="KW-1185">Reference proteome</keyword>
<dbReference type="InterPro" id="IPR051364">
    <property type="entry name" value="Cytokinesis/Rho-signaling"/>
</dbReference>
<dbReference type="CDD" id="cd13249">
    <property type="entry name" value="PH_rhotekin2"/>
    <property type="match status" value="1"/>
</dbReference>
<evidence type="ECO:0000313" key="6">
    <source>
        <dbReference type="RefSeq" id="XP_041442155.1"/>
    </source>
</evidence>
<dbReference type="InterPro" id="IPR011072">
    <property type="entry name" value="HR1_rho-bd"/>
</dbReference>
<dbReference type="KEGG" id="xla:108704872"/>
<dbReference type="GO" id="GO:0031106">
    <property type="term" value="P:septin ring organization"/>
    <property type="evidence" value="ECO:0000318"/>
    <property type="project" value="GO_Central"/>
</dbReference>
<dbReference type="SMART" id="SM00742">
    <property type="entry name" value="Hr1"/>
    <property type="match status" value="1"/>
</dbReference>
<protein>
    <submittedName>
        <fullName evidence="6">Rhotekin-like</fullName>
    </submittedName>
</protein>
<dbReference type="GO" id="GO:0005095">
    <property type="term" value="F:GTPase inhibitor activity"/>
    <property type="evidence" value="ECO:0000318"/>
    <property type="project" value="GO_Central"/>
</dbReference>
<evidence type="ECO:0000259" key="4">
    <source>
        <dbReference type="PROSITE" id="PS51860"/>
    </source>
</evidence>
<dbReference type="PANTHER" id="PTHR21538:SF19">
    <property type="entry name" value="RHOTEKIN"/>
    <property type="match status" value="1"/>
</dbReference>
<dbReference type="PROSITE" id="PS51860">
    <property type="entry name" value="REM_1"/>
    <property type="match status" value="1"/>
</dbReference>
<dbReference type="GO" id="GO:0000281">
    <property type="term" value="P:mitotic cytokinesis"/>
    <property type="evidence" value="ECO:0000318"/>
    <property type="project" value="GO_Central"/>
</dbReference>
<dbReference type="InterPro" id="IPR011993">
    <property type="entry name" value="PH-like_dom_sf"/>
</dbReference>
<dbReference type="GeneID" id="108704872"/>
<dbReference type="GO" id="GO:0005826">
    <property type="term" value="C:actomyosin contractile ring"/>
    <property type="evidence" value="ECO:0000318"/>
    <property type="project" value="GO_Central"/>
</dbReference>
<evidence type="ECO:0000256" key="1">
    <source>
        <dbReference type="PROSITE-ProRule" id="PRU01207"/>
    </source>
</evidence>
<keyword evidence="1" id="KW-0175">Coiled coil</keyword>
<gene>
    <name evidence="6" type="primary">LOC108704872</name>
</gene>
<dbReference type="PROSITE" id="PS50003">
    <property type="entry name" value="PH_DOMAIN"/>
    <property type="match status" value="1"/>
</dbReference>
<dbReference type="OrthoDB" id="5817051at2759"/>
<evidence type="ECO:0000313" key="5">
    <source>
        <dbReference type="Proteomes" id="UP000186698"/>
    </source>
</evidence>
<reference evidence="6" key="1">
    <citation type="submission" date="2025-08" db="UniProtKB">
        <authorList>
            <consortium name="RefSeq"/>
        </authorList>
    </citation>
    <scope>IDENTIFICATION</scope>
    <source>
        <strain evidence="6">J_2021</strain>
        <tissue evidence="6">Erythrocytes</tissue>
    </source>
</reference>
<dbReference type="CTD" id="108704872"/>
<feature type="compositionally biased region" description="Low complexity" evidence="2">
    <location>
        <begin position="522"/>
        <end position="543"/>
    </location>
</feature>
<feature type="compositionally biased region" description="Low complexity" evidence="2">
    <location>
        <begin position="589"/>
        <end position="605"/>
    </location>
</feature>
<evidence type="ECO:0000259" key="3">
    <source>
        <dbReference type="PROSITE" id="PS50003"/>
    </source>
</evidence>
<proteinExistence type="predicted"/>
<dbReference type="SUPFAM" id="SSF50729">
    <property type="entry name" value="PH domain-like"/>
    <property type="match status" value="1"/>
</dbReference>
<dbReference type="Pfam" id="PF08174">
    <property type="entry name" value="Anillin"/>
    <property type="match status" value="1"/>
</dbReference>
<dbReference type="Pfam" id="PF00169">
    <property type="entry name" value="PH"/>
    <property type="match status" value="1"/>
</dbReference>
<dbReference type="InterPro" id="IPR001849">
    <property type="entry name" value="PH_domain"/>
</dbReference>
<dbReference type="GO" id="GO:0007165">
    <property type="term" value="P:signal transduction"/>
    <property type="evidence" value="ECO:0007669"/>
    <property type="project" value="InterPro"/>
</dbReference>